<comment type="similarity">
    <text evidence="2 10">Belongs to the D-isomer specific 2-hydroxyacid dehydrogenase family.</text>
</comment>
<feature type="domain" description="ACT" evidence="11">
    <location>
        <begin position="451"/>
        <end position="523"/>
    </location>
</feature>
<evidence type="ECO:0000256" key="5">
    <source>
        <dbReference type="ARBA" id="ARBA00022605"/>
    </source>
</evidence>
<dbReference type="AlphaFoldDB" id="A0A2A2H377"/>
<dbReference type="InterPro" id="IPR036291">
    <property type="entry name" value="NAD(P)-bd_dom_sf"/>
</dbReference>
<dbReference type="GO" id="GO:0006564">
    <property type="term" value="P:L-serine biosynthetic process"/>
    <property type="evidence" value="ECO:0007669"/>
    <property type="project" value="UniProtKB-UniRule"/>
</dbReference>
<dbReference type="CDD" id="cd04902">
    <property type="entry name" value="ACT_3PGDH-xct"/>
    <property type="match status" value="1"/>
</dbReference>
<dbReference type="InterPro" id="IPR045626">
    <property type="entry name" value="PGDH_ASB_dom"/>
</dbReference>
<evidence type="ECO:0000256" key="2">
    <source>
        <dbReference type="ARBA" id="ARBA00005854"/>
    </source>
</evidence>
<dbReference type="SUPFAM" id="SSF55021">
    <property type="entry name" value="ACT-like"/>
    <property type="match status" value="1"/>
</dbReference>
<evidence type="ECO:0000313" key="13">
    <source>
        <dbReference type="Proteomes" id="UP000217784"/>
    </source>
</evidence>
<dbReference type="NCBIfam" id="TIGR01327">
    <property type="entry name" value="PGDH"/>
    <property type="match status" value="1"/>
</dbReference>
<dbReference type="SUPFAM" id="SSF143548">
    <property type="entry name" value="Serine metabolism enzymes domain"/>
    <property type="match status" value="1"/>
</dbReference>
<comment type="catalytic activity">
    <reaction evidence="9 10">
        <text>(2R)-3-phosphoglycerate + NAD(+) = 3-phosphooxypyruvate + NADH + H(+)</text>
        <dbReference type="Rhea" id="RHEA:12641"/>
        <dbReference type="ChEBI" id="CHEBI:15378"/>
        <dbReference type="ChEBI" id="CHEBI:18110"/>
        <dbReference type="ChEBI" id="CHEBI:57540"/>
        <dbReference type="ChEBI" id="CHEBI:57945"/>
        <dbReference type="ChEBI" id="CHEBI:58272"/>
        <dbReference type="EC" id="1.1.1.95"/>
    </reaction>
</comment>
<evidence type="ECO:0000256" key="6">
    <source>
        <dbReference type="ARBA" id="ARBA00023002"/>
    </source>
</evidence>
<dbReference type="FunFam" id="3.40.50.720:FF:000021">
    <property type="entry name" value="D-3-phosphoglycerate dehydrogenase"/>
    <property type="match status" value="1"/>
</dbReference>
<dbReference type="PROSITE" id="PS00065">
    <property type="entry name" value="D_2_HYDROXYACID_DH_1"/>
    <property type="match status" value="1"/>
</dbReference>
<dbReference type="SUPFAM" id="SSF52283">
    <property type="entry name" value="Formate/glycerate dehydrogenase catalytic domain-like"/>
    <property type="match status" value="1"/>
</dbReference>
<dbReference type="PANTHER" id="PTHR42789">
    <property type="entry name" value="D-ISOMER SPECIFIC 2-HYDROXYACID DEHYDROGENASE FAMILY PROTEIN (AFU_ORTHOLOGUE AFUA_6G10090)"/>
    <property type="match status" value="1"/>
</dbReference>
<keyword evidence="8 10" id="KW-0718">Serine biosynthesis</keyword>
<dbReference type="RefSeq" id="WP_069583921.1">
    <property type="nucleotide sequence ID" value="NZ_LMVM01000037.1"/>
</dbReference>
<dbReference type="InterPro" id="IPR045865">
    <property type="entry name" value="ACT-like_dom_sf"/>
</dbReference>
<dbReference type="Gene3D" id="3.30.70.260">
    <property type="match status" value="1"/>
</dbReference>
<evidence type="ECO:0000256" key="10">
    <source>
        <dbReference type="RuleBase" id="RU363003"/>
    </source>
</evidence>
<dbReference type="FunFam" id="3.30.1330.90:FF:000003">
    <property type="entry name" value="D-3-phosphoglycerate dehydrogenase"/>
    <property type="match status" value="1"/>
</dbReference>
<evidence type="ECO:0000259" key="11">
    <source>
        <dbReference type="PROSITE" id="PS51671"/>
    </source>
</evidence>
<dbReference type="Pfam" id="PF02826">
    <property type="entry name" value="2-Hacid_dh_C"/>
    <property type="match status" value="1"/>
</dbReference>
<dbReference type="InterPro" id="IPR050857">
    <property type="entry name" value="D-2-hydroxyacid_DH"/>
</dbReference>
<protein>
    <recommendedName>
        <fullName evidence="4 10">D-3-phosphoglycerate dehydrogenase</fullName>
        <ecNumber evidence="3 10">1.1.1.95</ecNumber>
    </recommendedName>
</protein>
<dbReference type="InterPro" id="IPR029753">
    <property type="entry name" value="D-isomer_DH_CS"/>
</dbReference>
<proteinExistence type="inferred from homology"/>
<keyword evidence="5 10" id="KW-0028">Amino-acid biosynthesis</keyword>
<dbReference type="InterPro" id="IPR006139">
    <property type="entry name" value="D-isomer_2_OHA_DH_cat_dom"/>
</dbReference>
<evidence type="ECO:0000256" key="4">
    <source>
        <dbReference type="ARBA" id="ARBA00021582"/>
    </source>
</evidence>
<dbReference type="GO" id="GO:0004617">
    <property type="term" value="F:phosphoglycerate dehydrogenase activity"/>
    <property type="evidence" value="ECO:0007669"/>
    <property type="project" value="UniProtKB-UniRule"/>
</dbReference>
<dbReference type="InterPro" id="IPR006140">
    <property type="entry name" value="D-isomer_DH_NAD-bd"/>
</dbReference>
<evidence type="ECO:0000313" key="12">
    <source>
        <dbReference type="EMBL" id="PAV03805.1"/>
    </source>
</evidence>
<dbReference type="InterPro" id="IPR006236">
    <property type="entry name" value="PGDH"/>
</dbReference>
<dbReference type="PROSITE" id="PS51671">
    <property type="entry name" value="ACT"/>
    <property type="match status" value="1"/>
</dbReference>
<dbReference type="PANTHER" id="PTHR42789:SF1">
    <property type="entry name" value="D-ISOMER SPECIFIC 2-HYDROXYACID DEHYDROGENASE FAMILY PROTEIN (AFU_ORTHOLOGUE AFUA_6G10090)"/>
    <property type="match status" value="1"/>
</dbReference>
<dbReference type="EC" id="1.1.1.95" evidence="3 10"/>
<dbReference type="FunFam" id="3.30.70.260:FF:000008">
    <property type="entry name" value="D-3-phosphoglycerate dehydrogenase, chloroplastic"/>
    <property type="match status" value="1"/>
</dbReference>
<evidence type="ECO:0000256" key="1">
    <source>
        <dbReference type="ARBA" id="ARBA00005216"/>
    </source>
</evidence>
<organism evidence="12 13">
    <name type="scientific">Methanobacterium bryantii</name>
    <dbReference type="NCBI Taxonomy" id="2161"/>
    <lineage>
        <taxon>Archaea</taxon>
        <taxon>Methanobacteriati</taxon>
        <taxon>Methanobacteriota</taxon>
        <taxon>Methanomada group</taxon>
        <taxon>Methanobacteria</taxon>
        <taxon>Methanobacteriales</taxon>
        <taxon>Methanobacteriaceae</taxon>
        <taxon>Methanobacterium</taxon>
    </lineage>
</organism>
<evidence type="ECO:0000256" key="3">
    <source>
        <dbReference type="ARBA" id="ARBA00013143"/>
    </source>
</evidence>
<sequence length="523" mass="57446">MKVIIADQINEKGIKELEDVADVVVNTSITQEELIKEIKDFDAIIVRSRTKVTRAVIEAAEKLKIIARAGVGVDNVDMAAATEKGIMVVNAPESTSITVAEHTMGLIMALIRKISIADKSVKEGRWEKSKFMGIELNGKTLGIIGLGRIGTQVSIRAKAFGMEILVYDPYVTEEAGAEIGVRVVDLEYLLKNSDVMTIHVPLTPETKHLISKKEFEMMKENAFIVNCARGGIINEDDLYEALKNNIIGGAGLDVFETEPPKDSPLLTLDNIVVTPHIAASTKEAQRDAAIIVANEVKKVFMGEAPKNVLNMPVLDPETFHAIKPYLKLSEKLANFLIQAAKGNITEVNITYCGELADFPRVDVISRTILKETLNSILTEPVNMINAPTIAKNRGIVITESKRSEAEGYKSLIKIEIKSDEGELSIEGNATREPRIVRIDKYWVNVKPEGTMVIARYKDIPGSIGTIGTKLGEHGINIAKMQVGRQAPSEEAVMVLTVDQKVPVDVIDEIRALEHVYDAVYVQL</sequence>
<dbReference type="InterPro" id="IPR002912">
    <property type="entry name" value="ACT_dom"/>
</dbReference>
<dbReference type="Pfam" id="PF19304">
    <property type="entry name" value="PGDH_inter"/>
    <property type="match status" value="1"/>
</dbReference>
<dbReference type="InterPro" id="IPR029752">
    <property type="entry name" value="D-isomer_DH_CS1"/>
</dbReference>
<keyword evidence="13" id="KW-1185">Reference proteome</keyword>
<keyword evidence="7 10" id="KW-0520">NAD</keyword>
<dbReference type="Proteomes" id="UP000217784">
    <property type="component" value="Unassembled WGS sequence"/>
</dbReference>
<reference evidence="12 13" key="1">
    <citation type="journal article" date="2017" name="BMC Genomics">
        <title>Genomic analysis of methanogenic archaea reveals a shift towards energy conservation.</title>
        <authorList>
            <person name="Gilmore S.P."/>
            <person name="Henske J.K."/>
            <person name="Sexton J.A."/>
            <person name="Solomon K.V."/>
            <person name="Seppala S."/>
            <person name="Yoo J.I."/>
            <person name="Huyett L.M."/>
            <person name="Pressman A."/>
            <person name="Cogan J.Z."/>
            <person name="Kivenson V."/>
            <person name="Peng X."/>
            <person name="Tan Y."/>
            <person name="Valentine D.L."/>
            <person name="O'Malley M.A."/>
        </authorList>
    </citation>
    <scope>NUCLEOTIDE SEQUENCE [LARGE SCALE GENOMIC DNA]</scope>
    <source>
        <strain evidence="12 13">M.o.H.</strain>
    </source>
</reference>
<dbReference type="SUPFAM" id="SSF51735">
    <property type="entry name" value="NAD(P)-binding Rossmann-fold domains"/>
    <property type="match status" value="1"/>
</dbReference>
<dbReference type="Gene3D" id="3.40.50.720">
    <property type="entry name" value="NAD(P)-binding Rossmann-like Domain"/>
    <property type="match status" value="2"/>
</dbReference>
<dbReference type="PROSITE" id="PS00671">
    <property type="entry name" value="D_2_HYDROXYACID_DH_3"/>
    <property type="match status" value="1"/>
</dbReference>
<dbReference type="Pfam" id="PF01842">
    <property type="entry name" value="ACT"/>
    <property type="match status" value="1"/>
</dbReference>
<evidence type="ECO:0000256" key="7">
    <source>
        <dbReference type="ARBA" id="ARBA00023027"/>
    </source>
</evidence>
<dbReference type="UniPathway" id="UPA00135">
    <property type="reaction ID" value="UER00196"/>
</dbReference>
<gene>
    <name evidence="12" type="ORF">ASJ80_01490</name>
</gene>
<dbReference type="Pfam" id="PF00389">
    <property type="entry name" value="2-Hacid_dh"/>
    <property type="match status" value="1"/>
</dbReference>
<dbReference type="OrthoDB" id="7437at2157"/>
<dbReference type="GO" id="GO:0051287">
    <property type="term" value="F:NAD binding"/>
    <property type="evidence" value="ECO:0007669"/>
    <property type="project" value="UniProtKB-UniRule"/>
</dbReference>
<dbReference type="CDD" id="cd12173">
    <property type="entry name" value="PGDH_4"/>
    <property type="match status" value="1"/>
</dbReference>
<dbReference type="EMBL" id="LMVM01000037">
    <property type="protein sequence ID" value="PAV03805.1"/>
    <property type="molecule type" value="Genomic_DNA"/>
</dbReference>
<evidence type="ECO:0000256" key="8">
    <source>
        <dbReference type="ARBA" id="ARBA00023299"/>
    </source>
</evidence>
<dbReference type="Gene3D" id="3.30.1330.90">
    <property type="entry name" value="D-3-phosphoglycerate dehydrogenase, domain 3"/>
    <property type="match status" value="1"/>
</dbReference>
<dbReference type="InterPro" id="IPR029009">
    <property type="entry name" value="ASB_dom_sf"/>
</dbReference>
<comment type="caution">
    <text evidence="12">The sequence shown here is derived from an EMBL/GenBank/DDBJ whole genome shotgun (WGS) entry which is preliminary data.</text>
</comment>
<evidence type="ECO:0000256" key="9">
    <source>
        <dbReference type="ARBA" id="ARBA00048731"/>
    </source>
</evidence>
<comment type="pathway">
    <text evidence="1 10">Amino-acid biosynthesis; L-serine biosynthesis; L-serine from 3-phospho-D-glycerate: step 1/3.</text>
</comment>
<keyword evidence="6 10" id="KW-0560">Oxidoreductase</keyword>
<accession>A0A2A2H377</accession>
<name>A0A2A2H377_METBR</name>